<feature type="domain" description="Trehalase-like N-terminal" evidence="1">
    <location>
        <begin position="3"/>
        <end position="76"/>
    </location>
</feature>
<evidence type="ECO:0000313" key="2">
    <source>
        <dbReference type="EMBL" id="NEL80971.1"/>
    </source>
</evidence>
<proteinExistence type="predicted"/>
<dbReference type="EMBL" id="JAAGYU010002106">
    <property type="protein sequence ID" value="NEL80971.1"/>
    <property type="molecule type" value="Genomic_DNA"/>
</dbReference>
<evidence type="ECO:0000313" key="3">
    <source>
        <dbReference type="Proteomes" id="UP000471082"/>
    </source>
</evidence>
<keyword evidence="2" id="KW-0378">Hydrolase</keyword>
<dbReference type="AlphaFoldDB" id="A0A7X5N3Z6"/>
<comment type="caution">
    <text evidence="2">The sequence shown here is derived from an EMBL/GenBank/DDBJ whole genome shotgun (WGS) entry which is preliminary data.</text>
</comment>
<reference evidence="2 3" key="1">
    <citation type="submission" date="2019-11" db="EMBL/GenBank/DDBJ databases">
        <title>Genome-resolved metagenomics to study the prevalence of co-infection and intraspecific heterogeneity among plant pathogen metapopulations.</title>
        <authorList>
            <person name="Newberry E."/>
            <person name="Bhandari R."/>
            <person name="Kemble J."/>
            <person name="Sikora E."/>
            <person name="Potnis N."/>
        </authorList>
    </citation>
    <scope>NUCLEOTIDE SEQUENCE [LARGE SCALE GENOMIC DNA]</scope>
    <source>
        <strain evidence="2">Xp_Tom_Tuscaloosa_18b</strain>
    </source>
</reference>
<evidence type="ECO:0000259" key="1">
    <source>
        <dbReference type="Pfam" id="PF19291"/>
    </source>
</evidence>
<accession>A0A7X5N3Z6</accession>
<dbReference type="Proteomes" id="UP000471082">
    <property type="component" value="Unassembled WGS sequence"/>
</dbReference>
<sequence>MTVPLEDYVMVGDGETVALVSKHGSVDWLCLPRFDSPACCAALLGDERHGYWSLSPEGEVLDIRQGYRPDTMVLDT</sequence>
<feature type="non-terminal residue" evidence="2">
    <location>
        <position position="76"/>
    </location>
</feature>
<dbReference type="InterPro" id="IPR045582">
    <property type="entry name" value="Trehalase-like_N"/>
</dbReference>
<gene>
    <name evidence="2" type="ORF">G3W61_32480</name>
</gene>
<organism evidence="2 3">
    <name type="scientific">Xanthomonas perforans</name>
    <dbReference type="NCBI Taxonomy" id="442694"/>
    <lineage>
        <taxon>Bacteria</taxon>
        <taxon>Pseudomonadati</taxon>
        <taxon>Pseudomonadota</taxon>
        <taxon>Gammaproteobacteria</taxon>
        <taxon>Lysobacterales</taxon>
        <taxon>Lysobacteraceae</taxon>
        <taxon>Xanthomonas</taxon>
    </lineage>
</organism>
<dbReference type="GO" id="GO:0016787">
    <property type="term" value="F:hydrolase activity"/>
    <property type="evidence" value="ECO:0007669"/>
    <property type="project" value="UniProtKB-KW"/>
</dbReference>
<dbReference type="Pfam" id="PF19291">
    <property type="entry name" value="TREH_N"/>
    <property type="match status" value="1"/>
</dbReference>
<protein>
    <submittedName>
        <fullName evidence="2">Glycoside hydrolase family 15 protein</fullName>
    </submittedName>
</protein>
<name>A0A7X5N3Z6_XANPE</name>